<name>A0A1C7AFG3_9GAMM</name>
<dbReference type="AlphaFoldDB" id="A0A1C7AFG3"/>
<dbReference type="PROSITE" id="PS51007">
    <property type="entry name" value="CYTC"/>
    <property type="match status" value="1"/>
</dbReference>
<evidence type="ECO:0000259" key="6">
    <source>
        <dbReference type="PROSITE" id="PS51007"/>
    </source>
</evidence>
<dbReference type="GO" id="GO:0046872">
    <property type="term" value="F:metal ion binding"/>
    <property type="evidence" value="ECO:0007669"/>
    <property type="project" value="UniProtKB-KW"/>
</dbReference>
<evidence type="ECO:0000313" key="8">
    <source>
        <dbReference type="Proteomes" id="UP000218899"/>
    </source>
</evidence>
<accession>A0A1C7AFG3</accession>
<dbReference type="KEGG" id="sva:SVA_3520"/>
<reference evidence="7 8" key="1">
    <citation type="submission" date="2015-08" db="EMBL/GenBank/DDBJ databases">
        <title>Complete genome sequence of Sulfurifustis variabilis.</title>
        <authorList>
            <person name="Miura A."/>
            <person name="Kojima H."/>
            <person name="Fukui M."/>
        </authorList>
    </citation>
    <scope>NUCLEOTIDE SEQUENCE [LARGE SCALE GENOMIC DNA]</scope>
    <source>
        <strain evidence="8">skN76</strain>
    </source>
</reference>
<evidence type="ECO:0000256" key="1">
    <source>
        <dbReference type="ARBA" id="ARBA00022617"/>
    </source>
</evidence>
<evidence type="ECO:0000256" key="5">
    <source>
        <dbReference type="SAM" id="SignalP"/>
    </source>
</evidence>
<dbReference type="Pfam" id="PF00034">
    <property type="entry name" value="Cytochrom_C"/>
    <property type="match status" value="1"/>
</dbReference>
<keyword evidence="3 4" id="KW-0408">Iron</keyword>
<dbReference type="Gene3D" id="3.40.50.2300">
    <property type="match status" value="2"/>
</dbReference>
<evidence type="ECO:0000256" key="2">
    <source>
        <dbReference type="ARBA" id="ARBA00022723"/>
    </source>
</evidence>
<dbReference type="Proteomes" id="UP000218899">
    <property type="component" value="Chromosome"/>
</dbReference>
<dbReference type="SUPFAM" id="SSF53822">
    <property type="entry name" value="Periplasmic binding protein-like I"/>
    <property type="match status" value="1"/>
</dbReference>
<dbReference type="EMBL" id="AP014936">
    <property type="protein sequence ID" value="BAU50056.1"/>
    <property type="molecule type" value="Genomic_DNA"/>
</dbReference>
<feature type="chain" id="PRO_5008752372" evidence="5">
    <location>
        <begin position="29"/>
        <end position="546"/>
    </location>
</feature>
<keyword evidence="8" id="KW-1185">Reference proteome</keyword>
<dbReference type="InterPro" id="IPR036909">
    <property type="entry name" value="Cyt_c-like_dom_sf"/>
</dbReference>
<dbReference type="PROSITE" id="PS51257">
    <property type="entry name" value="PROKAR_LIPOPROTEIN"/>
    <property type="match status" value="1"/>
</dbReference>
<proteinExistence type="predicted"/>
<dbReference type="SUPFAM" id="SSF46626">
    <property type="entry name" value="Cytochrome c"/>
    <property type="match status" value="1"/>
</dbReference>
<dbReference type="InterPro" id="IPR009056">
    <property type="entry name" value="Cyt_c-like_dom"/>
</dbReference>
<organism evidence="7 8">
    <name type="scientific">Sulfurifustis variabilis</name>
    <dbReference type="NCBI Taxonomy" id="1675686"/>
    <lineage>
        <taxon>Bacteria</taxon>
        <taxon>Pseudomonadati</taxon>
        <taxon>Pseudomonadota</taxon>
        <taxon>Gammaproteobacteria</taxon>
        <taxon>Acidiferrobacterales</taxon>
        <taxon>Acidiferrobacteraceae</taxon>
        <taxon>Sulfurifustis</taxon>
    </lineage>
</organism>
<dbReference type="RefSeq" id="WP_096462393.1">
    <property type="nucleotide sequence ID" value="NZ_AP014936.1"/>
</dbReference>
<dbReference type="InterPro" id="IPR028082">
    <property type="entry name" value="Peripla_BP_I"/>
</dbReference>
<dbReference type="OrthoDB" id="5558268at2"/>
<keyword evidence="2 4" id="KW-0479">Metal-binding</keyword>
<dbReference type="GO" id="GO:0020037">
    <property type="term" value="F:heme binding"/>
    <property type="evidence" value="ECO:0007669"/>
    <property type="project" value="InterPro"/>
</dbReference>
<keyword evidence="5" id="KW-0732">Signal</keyword>
<dbReference type="GO" id="GO:0009055">
    <property type="term" value="F:electron transfer activity"/>
    <property type="evidence" value="ECO:0007669"/>
    <property type="project" value="InterPro"/>
</dbReference>
<evidence type="ECO:0000256" key="3">
    <source>
        <dbReference type="ARBA" id="ARBA00023004"/>
    </source>
</evidence>
<sequence>MSRLAARQPGLVAALAAAGAIAAGCVMATRAHGGEPNALGERLYRQGILASGEPVRARLIGDVPAQGAQLVCAGCHGRSGLGSGEGRIFMPPVTGTILYRPREIRRKQLYDARTLRPAYTDATLARAIRDGVDPAGRPLDPMMPRYALSDADLASLIAYLKTLSSAPSPGVTESHIRFATVIAGEVAGRARKSVLDVLEAFVESKNADTRRETTLARRSPFHKAAHYEAYRKWALDVWELEGPPDAWPAQLEAHYAREPVFAVIGGVGAGSWAPVHAFCERNEVPCLLPNTDLPVLAERDFYTLYFTRGMALEAEVLARHLDDRRPAAPIVQVYRAEPRGAAAAAALRSALASRGARALRDEVIEPGEPAGPALGRALANGTGPALVLWLDDRDLPPLDRLAGAERVYLSSTLAGGLPREIPRDLDGRVYAVHPYHLPEEAASRLRAMASWLRGRRVAVGDERLQANTLFTANLVAQALKHVRSNFHRDYFVQRIEHIFDGMVTPAAYPKASLGPNQRYASKGAYLVRAVRNANGEVDAESEWVVP</sequence>
<keyword evidence="1 4" id="KW-0349">Heme</keyword>
<feature type="signal peptide" evidence="5">
    <location>
        <begin position="1"/>
        <end position="28"/>
    </location>
</feature>
<feature type="domain" description="Cytochrome c" evidence="6">
    <location>
        <begin position="47"/>
        <end position="164"/>
    </location>
</feature>
<protein>
    <submittedName>
        <fullName evidence="7">Cytochrome C</fullName>
    </submittedName>
</protein>
<gene>
    <name evidence="7" type="ORF">SVA_3520</name>
</gene>
<evidence type="ECO:0000313" key="7">
    <source>
        <dbReference type="EMBL" id="BAU50056.1"/>
    </source>
</evidence>
<dbReference type="Gene3D" id="1.10.760.10">
    <property type="entry name" value="Cytochrome c-like domain"/>
    <property type="match status" value="1"/>
</dbReference>
<evidence type="ECO:0000256" key="4">
    <source>
        <dbReference type="PROSITE-ProRule" id="PRU00433"/>
    </source>
</evidence>